<keyword evidence="2" id="KW-0808">Transferase</keyword>
<organism evidence="3">
    <name type="scientific">Grosmannia clavigera (strain kw1407 / UAMH 11150)</name>
    <name type="common">Blue stain fungus</name>
    <name type="synonym">Graphiocladiella clavigera</name>
    <dbReference type="NCBI Taxonomy" id="655863"/>
    <lineage>
        <taxon>Eukaryota</taxon>
        <taxon>Fungi</taxon>
        <taxon>Dikarya</taxon>
        <taxon>Ascomycota</taxon>
        <taxon>Pezizomycotina</taxon>
        <taxon>Sordariomycetes</taxon>
        <taxon>Sordariomycetidae</taxon>
        <taxon>Ophiostomatales</taxon>
        <taxon>Ophiostomataceae</taxon>
        <taxon>Leptographium</taxon>
    </lineage>
</organism>
<dbReference type="AlphaFoldDB" id="F0XQC5"/>
<dbReference type="eggNOG" id="KOG1674">
    <property type="taxonomic scope" value="Eukaryota"/>
</dbReference>
<sequence>MAQTESCVVSGANIHLDGVSPPRLDLEADSIFDISPLVALQLLCASVEALVRITGDVPPSPPTSGISTETNMREMDAEKASIVRTLSANSLAQLRAQAEKLDKSAGVQVHERSLDMSTPSARLRMPPTPPPVRPIVMEIDGVHLKQSSPSGPPEREPTPLSPKSMSTSPSAAAAAAFTPVPYIIIGADSQPLNVQHSAISRKFYSKAVPPFSISQYLKRLHRYCPMSTAVYLATSLYIYRLAVIDKVIAVTRRNSHRLLLAGLRVAMKALEDRNHSHSKMSKVGGVSEAELARLEIHFCFLVGFDVIVQADQIQQHWLLMKRGSALGPLDLDETVTMTVMAS</sequence>
<dbReference type="Gene3D" id="1.10.472.10">
    <property type="entry name" value="Cyclin-like"/>
    <property type="match status" value="1"/>
</dbReference>
<keyword evidence="3" id="KW-1185">Reference proteome</keyword>
<dbReference type="STRING" id="655863.F0XQC5"/>
<dbReference type="PANTHER" id="PTHR15615">
    <property type="match status" value="1"/>
</dbReference>
<dbReference type="InParanoid" id="F0XQC5"/>
<evidence type="ECO:0000313" key="2">
    <source>
        <dbReference type="EMBL" id="EFX00470.1"/>
    </source>
</evidence>
<dbReference type="HOGENOM" id="CLU_052076_0_0_1"/>
<dbReference type="GO" id="GO:0016301">
    <property type="term" value="F:kinase activity"/>
    <property type="evidence" value="ECO:0007669"/>
    <property type="project" value="UniProtKB-KW"/>
</dbReference>
<evidence type="ECO:0000256" key="1">
    <source>
        <dbReference type="SAM" id="MobiDB-lite"/>
    </source>
</evidence>
<dbReference type="RefSeq" id="XP_014169952.1">
    <property type="nucleotide sequence ID" value="XM_014314477.1"/>
</dbReference>
<keyword evidence="2" id="KW-0418">Kinase</keyword>
<feature type="region of interest" description="Disordered" evidence="1">
    <location>
        <begin position="144"/>
        <end position="167"/>
    </location>
</feature>
<reference evidence="2 3" key="1">
    <citation type="journal article" date="2011" name="Proc. Natl. Acad. Sci. U.S.A.">
        <title>Genome and transcriptome analyses of the mountain pine beetle-fungal symbiont Grosmannia clavigera, a lodgepole pine pathogen.</title>
        <authorList>
            <person name="DiGuistini S."/>
            <person name="Wang Y."/>
            <person name="Liao N.Y."/>
            <person name="Taylor G."/>
            <person name="Tanguay P."/>
            <person name="Feau N."/>
            <person name="Henrissat B."/>
            <person name="Chan S.K."/>
            <person name="Hesse-Orce U."/>
            <person name="Alamouti S.M."/>
            <person name="Tsui C.K.M."/>
            <person name="Docking R.T."/>
            <person name="Levasseur A."/>
            <person name="Haridas S."/>
            <person name="Robertson G."/>
            <person name="Birol I."/>
            <person name="Holt R.A."/>
            <person name="Marra M.A."/>
            <person name="Hamelin R.C."/>
            <person name="Hirst M."/>
            <person name="Jones S.J.M."/>
            <person name="Bohlmann J."/>
            <person name="Breuil C."/>
        </authorList>
    </citation>
    <scope>NUCLEOTIDE SEQUENCE [LARGE SCALE GENOMIC DNA]</scope>
    <source>
        <strain evidence="3">kw1407 / UAMH 11150</strain>
    </source>
</reference>
<protein>
    <submittedName>
        <fullName evidence="2">Cyclin-dependent protein kinase complex component</fullName>
    </submittedName>
</protein>
<name>F0XQC5_GROCL</name>
<dbReference type="GeneID" id="25981020"/>
<proteinExistence type="predicted"/>
<dbReference type="Pfam" id="PF08613">
    <property type="entry name" value="Cyclin"/>
    <property type="match status" value="1"/>
</dbReference>
<dbReference type="GO" id="GO:0000307">
    <property type="term" value="C:cyclin-dependent protein kinase holoenzyme complex"/>
    <property type="evidence" value="ECO:0007669"/>
    <property type="project" value="TreeGrafter"/>
</dbReference>
<dbReference type="GO" id="GO:0005634">
    <property type="term" value="C:nucleus"/>
    <property type="evidence" value="ECO:0007669"/>
    <property type="project" value="TreeGrafter"/>
</dbReference>
<dbReference type="EMBL" id="GL629801">
    <property type="protein sequence ID" value="EFX00470.1"/>
    <property type="molecule type" value="Genomic_DNA"/>
</dbReference>
<dbReference type="PANTHER" id="PTHR15615:SF32">
    <property type="entry name" value="PROTEIN KINASE COMPLEX COMPONENT, PUTATIVE (AFU_ORTHOLOGUE AFUA_2G07660)-RELATED"/>
    <property type="match status" value="1"/>
</dbReference>
<dbReference type="InterPro" id="IPR013922">
    <property type="entry name" value="Cyclin_PHO80-like"/>
</dbReference>
<dbReference type="OrthoDB" id="5304883at2759"/>
<evidence type="ECO:0000313" key="3">
    <source>
        <dbReference type="Proteomes" id="UP000007796"/>
    </source>
</evidence>
<dbReference type="CDD" id="cd20558">
    <property type="entry name" value="CYCLIN_ScPCL7-like"/>
    <property type="match status" value="1"/>
</dbReference>
<accession>F0XQC5</accession>
<dbReference type="Proteomes" id="UP000007796">
    <property type="component" value="Unassembled WGS sequence"/>
</dbReference>
<dbReference type="GO" id="GO:0019901">
    <property type="term" value="F:protein kinase binding"/>
    <property type="evidence" value="ECO:0007669"/>
    <property type="project" value="InterPro"/>
</dbReference>
<dbReference type="GO" id="GO:0016538">
    <property type="term" value="F:cyclin-dependent protein serine/threonine kinase regulator activity"/>
    <property type="evidence" value="ECO:0007669"/>
    <property type="project" value="TreeGrafter"/>
</dbReference>
<gene>
    <name evidence="2" type="ORF">CMQ_7472</name>
</gene>